<evidence type="ECO:0000256" key="3">
    <source>
        <dbReference type="SAM" id="Coils"/>
    </source>
</evidence>
<name>A0ABR0S6P7_9HYPO</name>
<accession>A0ABR0S6P7</accession>
<sequence length="707" mass="78423">MVDTGNLQAASVYINNQLLSRGLLRDGQNIDFSRIGYGHGDGSETAGRIIGVINDLILRRDRDAEQRESLSTSMRNLRAENIKHTTDISRLEEKATEAQRKLDIATSSEATMRTQLKSAESAMRGLKDELARTKALVSQARASCATEIKRRDRQIDTLKKQVGEAGRTRGAKSNTAVLTITVTGDVGGDDKAFLRRGGNGTGGEDSLQSETNAFLANMAQTLSEENESLLAAMKQTTEQLREMSGWSGNGDEDAHVVKELSWEELASELNAVMDHMRTILSNPSFVPIEEVMVREEEINRLTAGWLKMESRWEDAVHLMDAWRRRMAVNGKPIDEEDLKIGISLSPVRVNNVEETRDAREPGLHEVKEESDDDDAVLAHSPCPIPGSKQSMPMEEDDEEDGHEESEVEFSGFDDEIPVDEYGVQILPAEELPETTTDYHREASQQSSPSPEPPQLSPLKNSASAGNRRLHANKVREKPTVTITEATIRDSAEEMGMAKPPQRRVKSAALLRPPRRSRPAETSHSLRSSLDDALLPPETEVSQSSGPESQQGEKRTHREIEKSSSLRQSPRKMSRPARPRNSEPPPKQTELTMSAIAAKLAASEQEADAARVRARARAVRAVSSGAQRRTADAPPPERAPRTRSERRSKMVDVDPVKRDPVVVAVPVEQQQERPDKRRRDRRAAKASSRRRSTLNQLELEALMSGNVE</sequence>
<reference evidence="5 6" key="1">
    <citation type="submission" date="2024-01" db="EMBL/GenBank/DDBJ databases">
        <title>Complete genome of Cladobotryum mycophilum ATHUM6906.</title>
        <authorList>
            <person name="Christinaki A.C."/>
            <person name="Myridakis A.I."/>
            <person name="Kouvelis V.N."/>
        </authorList>
    </citation>
    <scope>NUCLEOTIDE SEQUENCE [LARGE SCALE GENOMIC DNA]</scope>
    <source>
        <strain evidence="5 6">ATHUM6906</strain>
    </source>
</reference>
<evidence type="ECO:0000256" key="1">
    <source>
        <dbReference type="ARBA" id="ARBA00009291"/>
    </source>
</evidence>
<evidence type="ECO:0000256" key="4">
    <source>
        <dbReference type="SAM" id="MobiDB-lite"/>
    </source>
</evidence>
<feature type="compositionally biased region" description="Acidic residues" evidence="4">
    <location>
        <begin position="393"/>
        <end position="418"/>
    </location>
</feature>
<feature type="compositionally biased region" description="Low complexity" evidence="4">
    <location>
        <begin position="618"/>
        <end position="627"/>
    </location>
</feature>
<evidence type="ECO:0000256" key="2">
    <source>
        <dbReference type="ARBA" id="ARBA00023054"/>
    </source>
</evidence>
<dbReference type="EMBL" id="JAVFKD010000016">
    <property type="protein sequence ID" value="KAK5987496.1"/>
    <property type="molecule type" value="Genomic_DNA"/>
</dbReference>
<comment type="similarity">
    <text evidence="1">Belongs to the ADIP family.</text>
</comment>
<feature type="region of interest" description="Disordered" evidence="4">
    <location>
        <begin position="352"/>
        <end position="707"/>
    </location>
</feature>
<keyword evidence="2 3" id="KW-0175">Coiled coil</keyword>
<comment type="caution">
    <text evidence="5">The sequence shown here is derived from an EMBL/GenBank/DDBJ whole genome shotgun (WGS) entry which is preliminary data.</text>
</comment>
<dbReference type="InterPro" id="IPR021622">
    <property type="entry name" value="Afadin/alpha-actinin-bd"/>
</dbReference>
<gene>
    <name evidence="5" type="ORF">PT974_11627</name>
</gene>
<protein>
    <recommendedName>
        <fullName evidence="7">NIMA interactive protein</fullName>
    </recommendedName>
</protein>
<evidence type="ECO:0008006" key="7">
    <source>
        <dbReference type="Google" id="ProtNLM"/>
    </source>
</evidence>
<dbReference type="Pfam" id="PF11559">
    <property type="entry name" value="ADIP"/>
    <property type="match status" value="1"/>
</dbReference>
<evidence type="ECO:0000313" key="5">
    <source>
        <dbReference type="EMBL" id="KAK5987496.1"/>
    </source>
</evidence>
<feature type="compositionally biased region" description="Basic and acidic residues" evidence="4">
    <location>
        <begin position="352"/>
        <end position="367"/>
    </location>
</feature>
<keyword evidence="6" id="KW-1185">Reference proteome</keyword>
<feature type="coiled-coil region" evidence="3">
    <location>
        <begin position="74"/>
        <end position="143"/>
    </location>
</feature>
<proteinExistence type="inferred from homology"/>
<feature type="compositionally biased region" description="Basic residues" evidence="4">
    <location>
        <begin position="677"/>
        <end position="691"/>
    </location>
</feature>
<feature type="compositionally biased region" description="Basic residues" evidence="4">
    <location>
        <begin position="568"/>
        <end position="577"/>
    </location>
</feature>
<dbReference type="Proteomes" id="UP001338125">
    <property type="component" value="Unassembled WGS sequence"/>
</dbReference>
<feature type="compositionally biased region" description="Basic and acidic residues" evidence="4">
    <location>
        <begin position="637"/>
        <end position="659"/>
    </location>
</feature>
<feature type="compositionally biased region" description="Basic and acidic residues" evidence="4">
    <location>
        <begin position="550"/>
        <end position="563"/>
    </location>
</feature>
<evidence type="ECO:0000313" key="6">
    <source>
        <dbReference type="Proteomes" id="UP001338125"/>
    </source>
</evidence>
<organism evidence="5 6">
    <name type="scientific">Cladobotryum mycophilum</name>
    <dbReference type="NCBI Taxonomy" id="491253"/>
    <lineage>
        <taxon>Eukaryota</taxon>
        <taxon>Fungi</taxon>
        <taxon>Dikarya</taxon>
        <taxon>Ascomycota</taxon>
        <taxon>Pezizomycotina</taxon>
        <taxon>Sordariomycetes</taxon>
        <taxon>Hypocreomycetidae</taxon>
        <taxon>Hypocreales</taxon>
        <taxon>Hypocreaceae</taxon>
        <taxon>Cladobotryum</taxon>
    </lineage>
</organism>